<evidence type="ECO:0000313" key="2">
    <source>
        <dbReference type="Proteomes" id="UP000596661"/>
    </source>
</evidence>
<accession>A0A803QRG1</accession>
<dbReference type="Gramene" id="evm.model.ctgX102.2">
    <property type="protein sequence ID" value="cds.evm.model.ctgX102.2"/>
    <property type="gene ID" value="evm.TU.ctgX102.2"/>
</dbReference>
<dbReference type="EnsemblPlants" id="evm.model.ctgX102.2">
    <property type="protein sequence ID" value="cds.evm.model.ctgX102.2"/>
    <property type="gene ID" value="evm.TU.ctgX102.2"/>
</dbReference>
<protein>
    <submittedName>
        <fullName evidence="1">Uncharacterized protein</fullName>
    </submittedName>
</protein>
<reference evidence="1" key="1">
    <citation type="submission" date="2021-03" db="UniProtKB">
        <authorList>
            <consortium name="EnsemblPlants"/>
        </authorList>
    </citation>
    <scope>IDENTIFICATION</scope>
</reference>
<keyword evidence="2" id="KW-1185">Reference proteome</keyword>
<name>A0A803QRG1_CANSA</name>
<sequence>RRIAGLHQNTSIGSNRYNRYMYLIEWAHPLETTRFIIWGDNNYFVERGVRHFFHRIPAAYSRLGSSGNPDRIFNMKE</sequence>
<dbReference type="AlphaFoldDB" id="A0A803QRG1"/>
<organism evidence="1 2">
    <name type="scientific">Cannabis sativa</name>
    <name type="common">Hemp</name>
    <name type="synonym">Marijuana</name>
    <dbReference type="NCBI Taxonomy" id="3483"/>
    <lineage>
        <taxon>Eukaryota</taxon>
        <taxon>Viridiplantae</taxon>
        <taxon>Streptophyta</taxon>
        <taxon>Embryophyta</taxon>
        <taxon>Tracheophyta</taxon>
        <taxon>Spermatophyta</taxon>
        <taxon>Magnoliopsida</taxon>
        <taxon>eudicotyledons</taxon>
        <taxon>Gunneridae</taxon>
        <taxon>Pentapetalae</taxon>
        <taxon>rosids</taxon>
        <taxon>fabids</taxon>
        <taxon>Rosales</taxon>
        <taxon>Cannabaceae</taxon>
        <taxon>Cannabis</taxon>
    </lineage>
</organism>
<proteinExistence type="predicted"/>
<dbReference type="Proteomes" id="UP000596661">
    <property type="component" value="Unassembled WGS sequence"/>
</dbReference>
<evidence type="ECO:0000313" key="1">
    <source>
        <dbReference type="EnsemblPlants" id="cds.evm.model.ctgX102.2"/>
    </source>
</evidence>